<dbReference type="PANTHER" id="PTHR11252:SF0">
    <property type="entry name" value="POLYRIBONUCLEOTIDE NUCLEOTIDYLTRANSFERASE 1, MITOCHONDRIAL"/>
    <property type="match status" value="1"/>
</dbReference>
<dbReference type="GO" id="GO:0000287">
    <property type="term" value="F:magnesium ion binding"/>
    <property type="evidence" value="ECO:0007669"/>
    <property type="project" value="UniProtKB-UniRule"/>
</dbReference>
<evidence type="ECO:0000259" key="7">
    <source>
        <dbReference type="PROSITE" id="PS50126"/>
    </source>
</evidence>
<dbReference type="InterPro" id="IPR036345">
    <property type="entry name" value="ExoRNase_PH_dom2_sf"/>
</dbReference>
<dbReference type="SUPFAM" id="SSF46915">
    <property type="entry name" value="Polynucleotide phosphorylase/guanosine pentaphosphate synthase (PNPase/GPSI), domain 3"/>
    <property type="match status" value="1"/>
</dbReference>
<dbReference type="PIRSF" id="PIRSF005499">
    <property type="entry name" value="PNPase"/>
    <property type="match status" value="1"/>
</dbReference>
<keyword evidence="5" id="KW-0460">Magnesium</keyword>
<dbReference type="InterPro" id="IPR003029">
    <property type="entry name" value="S1_domain"/>
</dbReference>
<dbReference type="GO" id="GO:0006402">
    <property type="term" value="P:mRNA catabolic process"/>
    <property type="evidence" value="ECO:0007669"/>
    <property type="project" value="UniProtKB-UniRule"/>
</dbReference>
<dbReference type="InterPro" id="IPR036456">
    <property type="entry name" value="PNPase_PH_RNA-bd_sf"/>
</dbReference>
<organism evidence="8 9">
    <name type="scientific">Candidatus Woesebacteria bacterium RIFCSPLOWO2_01_FULL_39_21</name>
    <dbReference type="NCBI Taxonomy" id="1802519"/>
    <lineage>
        <taxon>Bacteria</taxon>
        <taxon>Candidatus Woeseibacteriota</taxon>
    </lineage>
</organism>
<keyword evidence="4 5" id="KW-0694">RNA-binding</keyword>
<dbReference type="PROSITE" id="PS50126">
    <property type="entry name" value="S1"/>
    <property type="match status" value="1"/>
</dbReference>
<dbReference type="STRING" id="1802519.A2961_03205"/>
<dbReference type="Pfam" id="PF00013">
    <property type="entry name" value="KH_1"/>
    <property type="match status" value="1"/>
</dbReference>
<dbReference type="InterPro" id="IPR027408">
    <property type="entry name" value="PNPase/RNase_PH_dom_sf"/>
</dbReference>
<dbReference type="GO" id="GO:0004654">
    <property type="term" value="F:polyribonucleotide nucleotidyltransferase activity"/>
    <property type="evidence" value="ECO:0007669"/>
    <property type="project" value="UniProtKB-UniRule"/>
</dbReference>
<reference evidence="8 9" key="1">
    <citation type="journal article" date="2016" name="Nat. Commun.">
        <title>Thousands of microbial genomes shed light on interconnected biogeochemical processes in an aquifer system.</title>
        <authorList>
            <person name="Anantharaman K."/>
            <person name="Brown C.T."/>
            <person name="Hug L.A."/>
            <person name="Sharon I."/>
            <person name="Castelle C.J."/>
            <person name="Probst A.J."/>
            <person name="Thomas B.C."/>
            <person name="Singh A."/>
            <person name="Wilkins M.J."/>
            <person name="Karaoz U."/>
            <person name="Brodie E.L."/>
            <person name="Williams K.H."/>
            <person name="Hubbard S.S."/>
            <person name="Banfield J.F."/>
        </authorList>
    </citation>
    <scope>NUCLEOTIDE SEQUENCE [LARGE SCALE GENOMIC DNA]</scope>
</reference>
<dbReference type="Pfam" id="PF03725">
    <property type="entry name" value="RNase_PH_C"/>
    <property type="match status" value="1"/>
</dbReference>
<dbReference type="InterPro" id="IPR012340">
    <property type="entry name" value="NA-bd_OB-fold"/>
</dbReference>
<evidence type="ECO:0000256" key="5">
    <source>
        <dbReference type="HAMAP-Rule" id="MF_01595"/>
    </source>
</evidence>
<feature type="compositionally biased region" description="Basic and acidic residues" evidence="6">
    <location>
        <begin position="690"/>
        <end position="732"/>
    </location>
</feature>
<dbReference type="SMART" id="SM00322">
    <property type="entry name" value="KH"/>
    <property type="match status" value="1"/>
</dbReference>
<dbReference type="SUPFAM" id="SSF54211">
    <property type="entry name" value="Ribosomal protein S5 domain 2-like"/>
    <property type="match status" value="2"/>
</dbReference>
<dbReference type="SUPFAM" id="SSF54791">
    <property type="entry name" value="Eukaryotic type KH-domain (KH-domain type I)"/>
    <property type="match status" value="1"/>
</dbReference>
<dbReference type="EC" id="2.7.7.8" evidence="5"/>
<dbReference type="FunFam" id="3.30.230.70:FF:000001">
    <property type="entry name" value="Polyribonucleotide nucleotidyltransferase"/>
    <property type="match status" value="1"/>
</dbReference>
<evidence type="ECO:0000256" key="6">
    <source>
        <dbReference type="SAM" id="MobiDB-lite"/>
    </source>
</evidence>
<accession>A0A1F8BHA8</accession>
<protein>
    <recommendedName>
        <fullName evidence="5">Polyribonucleotide nucleotidyltransferase</fullName>
        <ecNumber evidence="5">2.7.7.8</ecNumber>
    </recommendedName>
    <alternativeName>
        <fullName evidence="5">Polynucleotide phosphorylase</fullName>
        <shortName evidence="5">PNPase</shortName>
    </alternativeName>
</protein>
<feature type="region of interest" description="Disordered" evidence="6">
    <location>
        <begin position="689"/>
        <end position="752"/>
    </location>
</feature>
<dbReference type="InterPro" id="IPR020568">
    <property type="entry name" value="Ribosomal_Su5_D2-typ_SF"/>
</dbReference>
<dbReference type="Gene3D" id="2.40.50.140">
    <property type="entry name" value="Nucleic acid-binding proteins"/>
    <property type="match status" value="1"/>
</dbReference>
<dbReference type="InterPro" id="IPR004087">
    <property type="entry name" value="KH_dom"/>
</dbReference>
<keyword evidence="2 5" id="KW-0808">Transferase</keyword>
<sequence length="752" mass="82300">MKELKESIEIGGKTLTLSTGKLAGQSNGAVVVSIGETVVLCTAVSSVMDTDRDYFPLTVDYMERLYAGGRIKGSRWIKREGRPTDEEILTSRLIDRSIRPLFPYAYKKEVQVTATVLSVDLVNSPDIAACIGASTAIVISDIPFKEPVVTVRVGKVNDNLTLFPTVEEINKGELDVTVSVTKNAVVMIEAGAKEVDEKTIAKAIDLAVSEGGKVIDLIEKFAKKAGSAKQKYSNDKVDLETKKRIEKVVGNKLASLVTKMATKEGSFADYEQLRNAVVDEFGNEEKSKAIEGFEDLFKERVRQMILAGKRPDGRNHDQIRDLTSEVSILPRTHGSAVFARGQTQVLSVTTLGSHTFEQLLESAEGEESKRYIHHYSMPPYATGEVGKVGYPNRREIGHGALAERALIPVIPSEEDFPYTIRVVSEVTSSNGSTSMASVSGSTLSLMDAGVPITNPVSGIAMGLVIENDKKYAVLTDIVGIEDISGDMDFKVAGTKNGITALQLDVKTLKLTLPILEAALKQARKAREKILEAMLATLAEPRKQVSKFAPKIKVIKIDPFKIGELIGPGGKTIKGIIARTGADVDVEDDGTVHVTAVDESAMLKAIDEVNKLTKEILPNEIYEGQVKRVENYGAFVEILPGREGLVHVSDMSEAFVKDPSTLVKVGDKVSVRVKGIDNLGRLNLSMVMDPSFDKQKEERDHDRSRGRSGMDRGRGREERFGRRRDGGFRDRTGGPHFPASNLLEPKERRNFRE</sequence>
<evidence type="ECO:0000313" key="8">
    <source>
        <dbReference type="EMBL" id="OGM63446.1"/>
    </source>
</evidence>
<dbReference type="CDD" id="cd02393">
    <property type="entry name" value="KH-I_PNPase"/>
    <property type="match status" value="1"/>
</dbReference>
<evidence type="ECO:0000313" key="9">
    <source>
        <dbReference type="Proteomes" id="UP000177082"/>
    </source>
</evidence>
<dbReference type="InterPro" id="IPR015847">
    <property type="entry name" value="ExoRNase_PH_dom2"/>
</dbReference>
<evidence type="ECO:0000256" key="1">
    <source>
        <dbReference type="ARBA" id="ARBA00007404"/>
    </source>
</evidence>
<dbReference type="SMART" id="SM00316">
    <property type="entry name" value="S1"/>
    <property type="match status" value="1"/>
</dbReference>
<dbReference type="PROSITE" id="PS50084">
    <property type="entry name" value="KH_TYPE_1"/>
    <property type="match status" value="1"/>
</dbReference>
<dbReference type="HAMAP" id="MF_01595">
    <property type="entry name" value="PNPase"/>
    <property type="match status" value="1"/>
</dbReference>
<dbReference type="InterPro" id="IPR004088">
    <property type="entry name" value="KH_dom_type_1"/>
</dbReference>
<evidence type="ECO:0000256" key="2">
    <source>
        <dbReference type="ARBA" id="ARBA00022679"/>
    </source>
</evidence>
<dbReference type="CDD" id="cd11364">
    <property type="entry name" value="RNase_PH_PNPase_2"/>
    <property type="match status" value="1"/>
</dbReference>
<dbReference type="FunFam" id="3.30.1370.10:FF:000001">
    <property type="entry name" value="Polyribonucleotide nucleotidyltransferase"/>
    <property type="match status" value="1"/>
</dbReference>
<feature type="binding site" evidence="5">
    <location>
        <position position="488"/>
    </location>
    <ligand>
        <name>Mg(2+)</name>
        <dbReference type="ChEBI" id="CHEBI:18420"/>
    </ligand>
</feature>
<dbReference type="NCBIfam" id="TIGR03591">
    <property type="entry name" value="polynuc_phos"/>
    <property type="match status" value="1"/>
</dbReference>
<dbReference type="PANTHER" id="PTHR11252">
    <property type="entry name" value="POLYRIBONUCLEOTIDE NUCLEOTIDYLTRANSFERASE"/>
    <property type="match status" value="1"/>
</dbReference>
<dbReference type="SUPFAM" id="SSF55666">
    <property type="entry name" value="Ribonuclease PH domain 2-like"/>
    <property type="match status" value="2"/>
</dbReference>
<evidence type="ECO:0000256" key="4">
    <source>
        <dbReference type="ARBA" id="ARBA00022884"/>
    </source>
</evidence>
<dbReference type="Pfam" id="PF01138">
    <property type="entry name" value="RNase_PH"/>
    <property type="match status" value="2"/>
</dbReference>
<dbReference type="Proteomes" id="UP000177082">
    <property type="component" value="Unassembled WGS sequence"/>
</dbReference>
<dbReference type="InterPro" id="IPR036612">
    <property type="entry name" value="KH_dom_type_1_sf"/>
</dbReference>
<dbReference type="EMBL" id="MGHF01000017">
    <property type="protein sequence ID" value="OGM63446.1"/>
    <property type="molecule type" value="Genomic_DNA"/>
</dbReference>
<dbReference type="GO" id="GO:0005829">
    <property type="term" value="C:cytosol"/>
    <property type="evidence" value="ECO:0007669"/>
    <property type="project" value="TreeGrafter"/>
</dbReference>
<dbReference type="GO" id="GO:0003723">
    <property type="term" value="F:RNA binding"/>
    <property type="evidence" value="ECO:0007669"/>
    <property type="project" value="UniProtKB-UniRule"/>
</dbReference>
<keyword evidence="3 5" id="KW-0548">Nucleotidyltransferase</keyword>
<keyword evidence="5" id="KW-0963">Cytoplasm</keyword>
<gene>
    <name evidence="5" type="primary">pnp</name>
    <name evidence="8" type="ORF">A2961_03205</name>
</gene>
<comment type="function">
    <text evidence="5">Involved in mRNA degradation. Catalyzes the phosphorolysis of single-stranded polyribonucleotides processively in the 3'- to 5'-direction.</text>
</comment>
<dbReference type="GO" id="GO:0006396">
    <property type="term" value="P:RNA processing"/>
    <property type="evidence" value="ECO:0007669"/>
    <property type="project" value="InterPro"/>
</dbReference>
<comment type="catalytic activity">
    <reaction evidence="5">
        <text>RNA(n+1) + phosphate = RNA(n) + a ribonucleoside 5'-diphosphate</text>
        <dbReference type="Rhea" id="RHEA:22096"/>
        <dbReference type="Rhea" id="RHEA-COMP:14527"/>
        <dbReference type="Rhea" id="RHEA-COMP:17342"/>
        <dbReference type="ChEBI" id="CHEBI:43474"/>
        <dbReference type="ChEBI" id="CHEBI:57930"/>
        <dbReference type="ChEBI" id="CHEBI:140395"/>
        <dbReference type="EC" id="2.7.7.8"/>
    </reaction>
</comment>
<dbReference type="InterPro" id="IPR012162">
    <property type="entry name" value="PNPase"/>
</dbReference>
<comment type="caution">
    <text evidence="8">The sequence shown here is derived from an EMBL/GenBank/DDBJ whole genome shotgun (WGS) entry which is preliminary data.</text>
</comment>
<proteinExistence type="inferred from homology"/>
<comment type="cofactor">
    <cofactor evidence="5">
        <name>Mg(2+)</name>
        <dbReference type="ChEBI" id="CHEBI:18420"/>
    </cofactor>
</comment>
<feature type="compositionally biased region" description="Basic and acidic residues" evidence="6">
    <location>
        <begin position="743"/>
        <end position="752"/>
    </location>
</feature>
<comment type="similarity">
    <text evidence="1 5">Belongs to the polyribonucleotide nucleotidyltransferase family.</text>
</comment>
<dbReference type="InterPro" id="IPR001247">
    <property type="entry name" value="ExoRNase_PH_dom1"/>
</dbReference>
<keyword evidence="5" id="KW-0479">Metal-binding</keyword>
<feature type="domain" description="S1 motif" evidence="7">
    <location>
        <begin position="618"/>
        <end position="686"/>
    </location>
</feature>
<dbReference type="SUPFAM" id="SSF50249">
    <property type="entry name" value="Nucleic acid-binding proteins"/>
    <property type="match status" value="1"/>
</dbReference>
<dbReference type="NCBIfam" id="NF008805">
    <property type="entry name" value="PRK11824.1"/>
    <property type="match status" value="1"/>
</dbReference>
<evidence type="ECO:0000256" key="3">
    <source>
        <dbReference type="ARBA" id="ARBA00022695"/>
    </source>
</evidence>
<dbReference type="AlphaFoldDB" id="A0A1F8BHA8"/>
<name>A0A1F8BHA8_9BACT</name>
<dbReference type="Gene3D" id="3.30.1370.10">
    <property type="entry name" value="K Homology domain, type 1"/>
    <property type="match status" value="1"/>
</dbReference>
<comment type="subcellular location">
    <subcellularLocation>
        <location evidence="5">Cytoplasm</location>
    </subcellularLocation>
</comment>
<dbReference type="Pfam" id="PF00575">
    <property type="entry name" value="S1"/>
    <property type="match status" value="1"/>
</dbReference>
<feature type="binding site" evidence="5">
    <location>
        <position position="482"/>
    </location>
    <ligand>
        <name>Mg(2+)</name>
        <dbReference type="ChEBI" id="CHEBI:18420"/>
    </ligand>
</feature>
<dbReference type="Gene3D" id="3.30.230.70">
    <property type="entry name" value="GHMP Kinase, N-terminal domain"/>
    <property type="match status" value="2"/>
</dbReference>
<dbReference type="GO" id="GO:0000175">
    <property type="term" value="F:3'-5'-RNA exonuclease activity"/>
    <property type="evidence" value="ECO:0007669"/>
    <property type="project" value="TreeGrafter"/>
</dbReference>